<keyword evidence="1" id="KW-0812">Transmembrane</keyword>
<dbReference type="EMBL" id="FOCW01000001">
    <property type="protein sequence ID" value="SEN14136.1"/>
    <property type="molecule type" value="Genomic_DNA"/>
</dbReference>
<keyword evidence="1" id="KW-1133">Transmembrane helix</keyword>
<keyword evidence="3" id="KW-1185">Reference proteome</keyword>
<dbReference type="AlphaFoldDB" id="A0A1H8E3Z5"/>
<organism evidence="2 3">
    <name type="scientific">Brachymonas denitrificans DSM 15123</name>
    <dbReference type="NCBI Taxonomy" id="1121117"/>
    <lineage>
        <taxon>Bacteria</taxon>
        <taxon>Pseudomonadati</taxon>
        <taxon>Pseudomonadota</taxon>
        <taxon>Betaproteobacteria</taxon>
        <taxon>Burkholderiales</taxon>
        <taxon>Comamonadaceae</taxon>
        <taxon>Brachymonas</taxon>
    </lineage>
</organism>
<evidence type="ECO:0000256" key="1">
    <source>
        <dbReference type="SAM" id="Phobius"/>
    </source>
</evidence>
<dbReference type="Proteomes" id="UP000199531">
    <property type="component" value="Unassembled WGS sequence"/>
</dbReference>
<dbReference type="STRING" id="1121117.SAMN02745977_00552"/>
<protein>
    <submittedName>
        <fullName evidence="2">Uncharacterized protein</fullName>
    </submittedName>
</protein>
<reference evidence="2 3" key="1">
    <citation type="submission" date="2016-10" db="EMBL/GenBank/DDBJ databases">
        <authorList>
            <person name="de Groot N.N."/>
        </authorList>
    </citation>
    <scope>NUCLEOTIDE SEQUENCE [LARGE SCALE GENOMIC DNA]</scope>
    <source>
        <strain evidence="2 3">DSM 15123</strain>
    </source>
</reference>
<sequence>MLPVNFFSELWVYAHTKEYREGLFVEASGLVLDVLLLIVGVKLISYYLVRQSRRTTSFASSFFIVQFLREVLVLQLKSGGVAEINASLRVAFERRELESLFSHFLYGNTENLMDLLRLRMRSGEHIAGHISLTPDQRNDLSKEVQALLGRLDNLLVILASLRQEDQCLRAYEFRMVLTVVSDYLTDISNSDQAPPPRTYAPISTALASTVESWFQSCKKVLDHRYKEEIRWSYVHLVLSLPWVASYRFVVRRWRRLRDQLYKDPFSSNFSQIFCNSLAQELGNKWGEVVAASGVEQNDLKTLTTQHRAISQDECIELLEKLRPHVPAPLWNLVLATSLTTDVDSIPLSAVTVDAEKAHALYYLTKLSVKDDSSSNMLAQTLHSLWNLRPTSR</sequence>
<keyword evidence="1" id="KW-0472">Membrane</keyword>
<accession>A0A1H8E3Z5</accession>
<feature type="transmembrane region" description="Helical" evidence="1">
    <location>
        <begin position="27"/>
        <end position="49"/>
    </location>
</feature>
<evidence type="ECO:0000313" key="3">
    <source>
        <dbReference type="Proteomes" id="UP000199531"/>
    </source>
</evidence>
<evidence type="ECO:0000313" key="2">
    <source>
        <dbReference type="EMBL" id="SEN14136.1"/>
    </source>
</evidence>
<gene>
    <name evidence="2" type="ORF">SAMN02745977_00552</name>
</gene>
<name>A0A1H8E3Z5_9BURK</name>
<proteinExistence type="predicted"/>